<dbReference type="GO" id="GO:0004386">
    <property type="term" value="F:helicase activity"/>
    <property type="evidence" value="ECO:0007669"/>
    <property type="project" value="UniProtKB-KW"/>
</dbReference>
<keyword evidence="4" id="KW-0547">Nucleotide-binding</keyword>
<keyword evidence="4" id="KW-0347">Helicase</keyword>
<dbReference type="InterPro" id="IPR014001">
    <property type="entry name" value="Helicase_ATP-bd"/>
</dbReference>
<evidence type="ECO:0000259" key="3">
    <source>
        <dbReference type="PROSITE" id="PS51194"/>
    </source>
</evidence>
<dbReference type="PROSITE" id="PS51194">
    <property type="entry name" value="HELICASE_CTER"/>
    <property type="match status" value="1"/>
</dbReference>
<proteinExistence type="predicted"/>
<dbReference type="PROSITE" id="PS51192">
    <property type="entry name" value="HELICASE_ATP_BIND_1"/>
    <property type="match status" value="1"/>
</dbReference>
<dbReference type="AlphaFoldDB" id="A0A3B0VU60"/>
<dbReference type="InterPro" id="IPR038718">
    <property type="entry name" value="SNF2-like_sf"/>
</dbReference>
<dbReference type="InterPro" id="IPR049730">
    <property type="entry name" value="SNF2/RAD54-like_C"/>
</dbReference>
<sequence length="411" mass="47245">SLIANWISELKAFAPSLKYFAAHPDLHKPGRIPQLTAAELDHHDLIITTYALIQRYKWLQEHSWNYIILDEAQAIKNPGTKQTRVVKKLQARNRLIMTGTPVENRLSDLWSLFDFLNPGLLGNSKEFGRFSKKLAKNPQGYAGLRRVVSPFILRRLKTDKSIITDLPAKVEMKTWAAMTKKQTILYQEIIEGIKQSLQNVGGIQRKGLILSALMKFKQLCNHPSQYLGLNHFEEKESGKFQRLREICETIYEKRERVLIFTQFKEMTGPLAYFLSTIFKREGLILHGSIPVGKRKELIARFQGRDYVPFFVLSLKAGGVGLNLTAANHVIHFDRWWNPAVENQATDRVFRIGQQKNVMVHKFLTKGTIEEKIDEMLEYKARVANEVVAASGESWLTEMTNEELLKILTLKI</sequence>
<evidence type="ECO:0000256" key="1">
    <source>
        <dbReference type="ARBA" id="ARBA00022801"/>
    </source>
</evidence>
<name>A0A3B0VU60_9ZZZZ</name>
<keyword evidence="4" id="KW-0067">ATP-binding</keyword>
<dbReference type="Pfam" id="PF00271">
    <property type="entry name" value="Helicase_C"/>
    <property type="match status" value="1"/>
</dbReference>
<organism evidence="4">
    <name type="scientific">hydrothermal vent metagenome</name>
    <dbReference type="NCBI Taxonomy" id="652676"/>
    <lineage>
        <taxon>unclassified sequences</taxon>
        <taxon>metagenomes</taxon>
        <taxon>ecological metagenomes</taxon>
    </lineage>
</organism>
<reference evidence="4" key="1">
    <citation type="submission" date="2018-06" db="EMBL/GenBank/DDBJ databases">
        <authorList>
            <person name="Zhirakovskaya E."/>
        </authorList>
    </citation>
    <scope>NUCLEOTIDE SEQUENCE</scope>
</reference>
<dbReference type="Pfam" id="PF00176">
    <property type="entry name" value="SNF2-rel_dom"/>
    <property type="match status" value="1"/>
</dbReference>
<dbReference type="GO" id="GO:0016787">
    <property type="term" value="F:hydrolase activity"/>
    <property type="evidence" value="ECO:0007669"/>
    <property type="project" value="UniProtKB-KW"/>
</dbReference>
<gene>
    <name evidence="4" type="ORF">MNBD_DELTA03-27</name>
</gene>
<dbReference type="SUPFAM" id="SSF52540">
    <property type="entry name" value="P-loop containing nucleoside triphosphate hydrolases"/>
    <property type="match status" value="2"/>
</dbReference>
<dbReference type="EMBL" id="UOEX01000330">
    <property type="protein sequence ID" value="VAW40399.1"/>
    <property type="molecule type" value="Genomic_DNA"/>
</dbReference>
<dbReference type="InterPro" id="IPR000330">
    <property type="entry name" value="SNF2_N"/>
</dbReference>
<dbReference type="InterPro" id="IPR001650">
    <property type="entry name" value="Helicase_C-like"/>
</dbReference>
<accession>A0A3B0VU60</accession>
<protein>
    <submittedName>
        <fullName evidence="4">Helicase, SNF2/RAD54 family</fullName>
    </submittedName>
</protein>
<keyword evidence="1" id="KW-0378">Hydrolase</keyword>
<dbReference type="CDD" id="cd18793">
    <property type="entry name" value="SF2_C_SNF"/>
    <property type="match status" value="1"/>
</dbReference>
<evidence type="ECO:0000313" key="4">
    <source>
        <dbReference type="EMBL" id="VAW40399.1"/>
    </source>
</evidence>
<dbReference type="PANTHER" id="PTHR10799">
    <property type="entry name" value="SNF2/RAD54 HELICASE FAMILY"/>
    <property type="match status" value="1"/>
</dbReference>
<dbReference type="InterPro" id="IPR027417">
    <property type="entry name" value="P-loop_NTPase"/>
</dbReference>
<dbReference type="SMART" id="SM00490">
    <property type="entry name" value="HELICc"/>
    <property type="match status" value="1"/>
</dbReference>
<dbReference type="GO" id="GO:0005524">
    <property type="term" value="F:ATP binding"/>
    <property type="evidence" value="ECO:0007669"/>
    <property type="project" value="InterPro"/>
</dbReference>
<dbReference type="Gene3D" id="3.40.50.10810">
    <property type="entry name" value="Tandem AAA-ATPase domain"/>
    <property type="match status" value="1"/>
</dbReference>
<evidence type="ECO:0000259" key="2">
    <source>
        <dbReference type="PROSITE" id="PS51192"/>
    </source>
</evidence>
<feature type="domain" description="Helicase ATP-binding" evidence="2">
    <location>
        <begin position="1"/>
        <end position="119"/>
    </location>
</feature>
<dbReference type="Gene3D" id="3.40.50.300">
    <property type="entry name" value="P-loop containing nucleotide triphosphate hydrolases"/>
    <property type="match status" value="1"/>
</dbReference>
<feature type="non-terminal residue" evidence="4">
    <location>
        <position position="1"/>
    </location>
</feature>
<feature type="domain" description="Helicase C-terminal" evidence="3">
    <location>
        <begin position="242"/>
        <end position="399"/>
    </location>
</feature>